<dbReference type="EMBL" id="CP017634">
    <property type="protein sequence ID" value="ATW25278.1"/>
    <property type="molecule type" value="Genomic_DNA"/>
</dbReference>
<reference evidence="2 3" key="1">
    <citation type="submission" date="2016-10" db="EMBL/GenBank/DDBJ databases">
        <title>Complete Genome Sequence of Peptococcaceae strain DCMF.</title>
        <authorList>
            <person name="Edwards R.J."/>
            <person name="Holland S.I."/>
            <person name="Deshpande N.P."/>
            <person name="Wong Y.K."/>
            <person name="Ertan H."/>
            <person name="Manefield M."/>
            <person name="Russell T.L."/>
            <person name="Lee M.J."/>
        </authorList>
    </citation>
    <scope>NUCLEOTIDE SEQUENCE [LARGE SCALE GENOMIC DNA]</scope>
    <source>
        <strain evidence="2 3">DCMF</strain>
    </source>
</reference>
<evidence type="ECO:0000313" key="3">
    <source>
        <dbReference type="Proteomes" id="UP000323521"/>
    </source>
</evidence>
<evidence type="ECO:0008006" key="4">
    <source>
        <dbReference type="Google" id="ProtNLM"/>
    </source>
</evidence>
<evidence type="ECO:0000256" key="1">
    <source>
        <dbReference type="SAM" id="MobiDB-lite"/>
    </source>
</evidence>
<protein>
    <recommendedName>
        <fullName evidence="4">RHS repeat-associated core domain-containing protein</fullName>
    </recommendedName>
</protein>
<dbReference type="NCBIfam" id="TIGR03696">
    <property type="entry name" value="Rhs_assc_core"/>
    <property type="match status" value="1"/>
</dbReference>
<feature type="compositionally biased region" description="Basic and acidic residues" evidence="1">
    <location>
        <begin position="205"/>
        <end position="250"/>
    </location>
</feature>
<name>A0A3G1KS48_FORW1</name>
<dbReference type="InterPro" id="IPR050708">
    <property type="entry name" value="T6SS_VgrG/RHS"/>
</dbReference>
<dbReference type="OrthoDB" id="513777at2"/>
<accession>A0A3G1KS48</accession>
<sequence length="258" mass="29555">MSRHLQTPYLNGVPQTTKITNSTYDRLNQLLTTSMPDGTTLNNTYNGEGIRVKKEINGQAAKYLYEGDQILLELDNAGNQTAKNIWGTSLISRNVSGITAYYMYNGHGDVTALINSAGTILATYYYDAFGNILESTGTINNPFKYAGYQHDQETGYYYLMSRYYDPVTARFISEDTYRGNLNDPLSLNLYTYCHNEPLMYTDPTGHIERPTPKKEVKPKKDTSRNQHNREAEIERKKKEAERKAKEEREKMKNHKNIS</sequence>
<dbReference type="PANTHER" id="PTHR32305:SF17">
    <property type="entry name" value="TRNA NUCLEASE WAPA"/>
    <property type="match status" value="1"/>
</dbReference>
<gene>
    <name evidence="2" type="ORF">DCMF_11320</name>
</gene>
<organism evidence="2 3">
    <name type="scientific">Formimonas warabiya</name>
    <dbReference type="NCBI Taxonomy" id="1761012"/>
    <lineage>
        <taxon>Bacteria</taxon>
        <taxon>Bacillati</taxon>
        <taxon>Bacillota</taxon>
        <taxon>Clostridia</taxon>
        <taxon>Eubacteriales</taxon>
        <taxon>Peptococcaceae</taxon>
        <taxon>Candidatus Formimonas</taxon>
    </lineage>
</organism>
<evidence type="ECO:0000313" key="2">
    <source>
        <dbReference type="EMBL" id="ATW25278.1"/>
    </source>
</evidence>
<dbReference type="AlphaFoldDB" id="A0A3G1KS48"/>
<proteinExistence type="predicted"/>
<dbReference type="PANTHER" id="PTHR32305">
    <property type="match status" value="1"/>
</dbReference>
<dbReference type="Proteomes" id="UP000323521">
    <property type="component" value="Chromosome"/>
</dbReference>
<keyword evidence="3" id="KW-1185">Reference proteome</keyword>
<dbReference type="Gene3D" id="2.180.10.10">
    <property type="entry name" value="RHS repeat-associated core"/>
    <property type="match status" value="1"/>
</dbReference>
<dbReference type="RefSeq" id="WP_148134534.1">
    <property type="nucleotide sequence ID" value="NZ_CP017634.1"/>
</dbReference>
<dbReference type="InterPro" id="IPR022385">
    <property type="entry name" value="Rhs_assc_core"/>
</dbReference>
<feature type="region of interest" description="Disordered" evidence="1">
    <location>
        <begin position="201"/>
        <end position="258"/>
    </location>
</feature>
<dbReference type="KEGG" id="fwa:DCMF_11320"/>